<name>A0A212L0F9_9BACT</name>
<dbReference type="Gene3D" id="3.40.190.10">
    <property type="entry name" value="Periplasmic binding protein-like II"/>
    <property type="match status" value="2"/>
</dbReference>
<dbReference type="AlphaFoldDB" id="A0A212L0F9"/>
<dbReference type="SUPFAM" id="SSF53850">
    <property type="entry name" value="Periplasmic binding protein-like II"/>
    <property type="match status" value="1"/>
</dbReference>
<evidence type="ECO:0000313" key="4">
    <source>
        <dbReference type="EMBL" id="SCM71054.1"/>
    </source>
</evidence>
<dbReference type="RefSeq" id="WP_179979610.1">
    <property type="nucleotide sequence ID" value="NZ_LT608333.1"/>
</dbReference>
<evidence type="ECO:0000256" key="1">
    <source>
        <dbReference type="ARBA" id="ARBA00022729"/>
    </source>
</evidence>
<feature type="chain" id="PRO_5012442713" evidence="2">
    <location>
        <begin position="22"/>
        <end position="247"/>
    </location>
</feature>
<keyword evidence="1 2" id="KW-0732">Signal</keyword>
<feature type="domain" description="Solute-binding protein family 3/N-terminal" evidence="3">
    <location>
        <begin position="24"/>
        <end position="247"/>
    </location>
</feature>
<evidence type="ECO:0000259" key="3">
    <source>
        <dbReference type="SMART" id="SM00062"/>
    </source>
</evidence>
<dbReference type="PANTHER" id="PTHR35936:SF17">
    <property type="entry name" value="ARGININE-BINDING EXTRACELLULAR PROTEIN ARTP"/>
    <property type="match status" value="1"/>
</dbReference>
<dbReference type="EMBL" id="FMJC01000001">
    <property type="protein sequence ID" value="SCM71054.1"/>
    <property type="molecule type" value="Genomic_DNA"/>
</dbReference>
<dbReference type="CDD" id="cd13530">
    <property type="entry name" value="PBP2_peptides_like"/>
    <property type="match status" value="1"/>
</dbReference>
<sequence>MKKLLVCALLAAVMAAVPAFAKKSYVNGIDPNYPPFAYVDEKTGQPAGFDVDSLNWIAKTMGFEITHKPMAWDGIIPALVAKQIDMVDSGMSITPERAKVVEFSDPYWTVSRVFLVPANSTLTPQDVLTKKVKLGVQRGTSEANAIKQEQQEKGYPFELRFYESAPLAVEDLLNGRIDVALMDDLPADDAISKGRAVKKAGTHGEPDKFGVAMRKGDKDLHKLINDGYKKLMADPYWQELQKKYLSK</sequence>
<feature type="signal peptide" evidence="2">
    <location>
        <begin position="1"/>
        <end position="21"/>
    </location>
</feature>
<dbReference type="InterPro" id="IPR001638">
    <property type="entry name" value="Solute-binding_3/MltF_N"/>
</dbReference>
<proteinExistence type="predicted"/>
<reference evidence="4" key="1">
    <citation type="submission" date="2016-08" db="EMBL/GenBank/DDBJ databases">
        <authorList>
            <person name="Seilhamer J.J."/>
        </authorList>
    </citation>
    <scope>NUCLEOTIDE SEQUENCE</scope>
    <source>
        <strain evidence="4">86-1</strain>
    </source>
</reference>
<accession>A0A212L0F9</accession>
<protein>
    <submittedName>
        <fullName evidence="4">Extracellular solute-binding protein family 3</fullName>
    </submittedName>
</protein>
<dbReference type="Pfam" id="PF00497">
    <property type="entry name" value="SBP_bac_3"/>
    <property type="match status" value="1"/>
</dbReference>
<evidence type="ECO:0000256" key="2">
    <source>
        <dbReference type="SAM" id="SignalP"/>
    </source>
</evidence>
<dbReference type="SMART" id="SM00062">
    <property type="entry name" value="PBPb"/>
    <property type="match status" value="1"/>
</dbReference>
<gene>
    <name evidence="4" type="ORF">KL86DES1_10831</name>
</gene>
<dbReference type="PANTHER" id="PTHR35936">
    <property type="entry name" value="MEMBRANE-BOUND LYTIC MUREIN TRANSGLYCOSYLASE F"/>
    <property type="match status" value="1"/>
</dbReference>
<organism evidence="4">
    <name type="scientific">uncultured Desulfovibrio sp</name>
    <dbReference type="NCBI Taxonomy" id="167968"/>
    <lineage>
        <taxon>Bacteria</taxon>
        <taxon>Pseudomonadati</taxon>
        <taxon>Thermodesulfobacteriota</taxon>
        <taxon>Desulfovibrionia</taxon>
        <taxon>Desulfovibrionales</taxon>
        <taxon>Desulfovibrionaceae</taxon>
        <taxon>Desulfovibrio</taxon>
        <taxon>environmental samples</taxon>
    </lineage>
</organism>